<feature type="region of interest" description="Disordered" evidence="1">
    <location>
        <begin position="226"/>
        <end position="280"/>
    </location>
</feature>
<organism evidence="2 3">
    <name type="scientific">Aaosphaeria arxii CBS 175.79</name>
    <dbReference type="NCBI Taxonomy" id="1450172"/>
    <lineage>
        <taxon>Eukaryota</taxon>
        <taxon>Fungi</taxon>
        <taxon>Dikarya</taxon>
        <taxon>Ascomycota</taxon>
        <taxon>Pezizomycotina</taxon>
        <taxon>Dothideomycetes</taxon>
        <taxon>Pleosporomycetidae</taxon>
        <taxon>Pleosporales</taxon>
        <taxon>Pleosporales incertae sedis</taxon>
        <taxon>Aaosphaeria</taxon>
    </lineage>
</organism>
<feature type="compositionally biased region" description="Basic and acidic residues" evidence="1">
    <location>
        <begin position="59"/>
        <end position="69"/>
    </location>
</feature>
<feature type="compositionally biased region" description="Acidic residues" evidence="1">
    <location>
        <begin position="153"/>
        <end position="180"/>
    </location>
</feature>
<name>A0A6A5XVN5_9PLEO</name>
<feature type="compositionally biased region" description="Acidic residues" evidence="1">
    <location>
        <begin position="933"/>
        <end position="985"/>
    </location>
</feature>
<dbReference type="RefSeq" id="XP_033385110.1">
    <property type="nucleotide sequence ID" value="XM_033531087.1"/>
</dbReference>
<proteinExistence type="predicted"/>
<feature type="compositionally biased region" description="Low complexity" evidence="1">
    <location>
        <begin position="233"/>
        <end position="246"/>
    </location>
</feature>
<sequence>MSDKPSPVRDPSRPSRNPLRSGDLTRQPAYGQYQYESAPDLSSSDDEDLDDEDLDDDQTDHGELDKDLDNDVLDEEDLDDTEDVNNMYSMQTLIDALNEDTSRNTGAPPSGTSPVGGSAQSPADDHSDSFVGSTAYAPSEAPATFSTGSPDYDPSESSDSDSTESSDSDSTESSDSDSAESSDSVVAESSDSVSAESSDSVVAESSADARLGASAEVLAKDTVKDLAEAPTQSSAESSTVVSEASTEGLAGVPAVIPSGSHAESSTDLVAGAPSESSDGVPAEALSVCATVSVTISLTESDAAASDGPNEDPAEVHFESQSDASAELYGDAPAEAHVAIPFTSTKQYESLQKELALARYYTRYVVIVGSSHEARLTNNDFVVALAKQRLELTPCKPEHQVAQQKMKSAVNAEIQKFRAVYRQVWVKYYARERNERESAAKEVGPGRCDDKITEAAKDSVGGEDNAVLYDATLSILQRLIELYSSAKYDLVKVDTVSQIQQADAHIFCQAVEARTGLPVPRFNEPGRVQEARQQYRKLVEEYNESYTNVHDVLVKQSRTWAKAERLQEVEMEEIATRTVAYSSTENYALLQLKLKRIRDFRTGLSTTTIEEAGSIRELLQELKDEGKAIDAKMTKCHPDHQAAEWELSHQVLKMSNNLINEVMKSQECLYLEAEKEMEQTKQLQLACLRKLSNAEATLQAAPQGVEPKSMLPNVDPKATNNALERRVKHLIARCQEELRHAKDINAARAVFRRFDCERMALCDLMTPQHGRFPFPEMSCMDLKATYLEALEQIEERQLAQKTKVHQTVKIENKSHVIDWIKDQNEMAGQHEIKVYADQDVIEEMDIDGRKEIVEEEMGSQPIEERSVEEQQIEQSMEEQPVEEQPIDEEPVDEQLVEEQLVKEQPVDGQPVREQLIDEQPVEEQLVEGQLVEEQSVEEQSVEEQPVEEQPVEEQLIDEDPVNEQLVDEQPVDEEPVDEEPVDEEPVEYPIEQPMQGTNEEAKQPSMENTASPIADTAGSDASSPEAAVAESSTPESTEFLSDDGDAVARPPSPLPWRRQSLAFEEALREMETQSGDEVDEMPDVEVIDHQNPNHTMENGRARAWTRLWRR</sequence>
<evidence type="ECO:0000256" key="1">
    <source>
        <dbReference type="SAM" id="MobiDB-lite"/>
    </source>
</evidence>
<feature type="region of interest" description="Disordered" evidence="1">
    <location>
        <begin position="300"/>
        <end position="321"/>
    </location>
</feature>
<keyword evidence="3" id="KW-1185">Reference proteome</keyword>
<protein>
    <submittedName>
        <fullName evidence="2">Uncharacterized protein</fullName>
    </submittedName>
</protein>
<feature type="compositionally biased region" description="Low complexity" evidence="1">
    <location>
        <begin position="1020"/>
        <end position="1037"/>
    </location>
</feature>
<feature type="compositionally biased region" description="Acidic residues" evidence="1">
    <location>
        <begin position="70"/>
        <end position="83"/>
    </location>
</feature>
<accession>A0A6A5XVN5</accession>
<dbReference type="GeneID" id="54288484"/>
<evidence type="ECO:0000313" key="3">
    <source>
        <dbReference type="Proteomes" id="UP000799778"/>
    </source>
</evidence>
<feature type="region of interest" description="Disordered" evidence="1">
    <location>
        <begin position="855"/>
        <end position="889"/>
    </location>
</feature>
<gene>
    <name evidence="2" type="ORF">BU24DRAFT_451231</name>
</gene>
<dbReference type="EMBL" id="ML978069">
    <property type="protein sequence ID" value="KAF2016771.1"/>
    <property type="molecule type" value="Genomic_DNA"/>
</dbReference>
<dbReference type="Proteomes" id="UP000799778">
    <property type="component" value="Unassembled WGS sequence"/>
</dbReference>
<feature type="compositionally biased region" description="Acidic residues" evidence="1">
    <location>
        <begin position="874"/>
        <end position="889"/>
    </location>
</feature>
<evidence type="ECO:0000313" key="2">
    <source>
        <dbReference type="EMBL" id="KAF2016771.1"/>
    </source>
</evidence>
<feature type="compositionally biased region" description="Basic and acidic residues" evidence="1">
    <location>
        <begin position="1"/>
        <end position="13"/>
    </location>
</feature>
<feature type="region of interest" description="Disordered" evidence="1">
    <location>
        <begin position="1"/>
        <end position="211"/>
    </location>
</feature>
<feature type="region of interest" description="Disordered" evidence="1">
    <location>
        <begin position="928"/>
        <end position="1055"/>
    </location>
</feature>
<reference evidence="2" key="1">
    <citation type="journal article" date="2020" name="Stud. Mycol.">
        <title>101 Dothideomycetes genomes: a test case for predicting lifestyles and emergence of pathogens.</title>
        <authorList>
            <person name="Haridas S."/>
            <person name="Albert R."/>
            <person name="Binder M."/>
            <person name="Bloem J."/>
            <person name="Labutti K."/>
            <person name="Salamov A."/>
            <person name="Andreopoulos B."/>
            <person name="Baker S."/>
            <person name="Barry K."/>
            <person name="Bills G."/>
            <person name="Bluhm B."/>
            <person name="Cannon C."/>
            <person name="Castanera R."/>
            <person name="Culley D."/>
            <person name="Daum C."/>
            <person name="Ezra D."/>
            <person name="Gonzalez J."/>
            <person name="Henrissat B."/>
            <person name="Kuo A."/>
            <person name="Liang C."/>
            <person name="Lipzen A."/>
            <person name="Lutzoni F."/>
            <person name="Magnuson J."/>
            <person name="Mondo S."/>
            <person name="Nolan M."/>
            <person name="Ohm R."/>
            <person name="Pangilinan J."/>
            <person name="Park H.-J."/>
            <person name="Ramirez L."/>
            <person name="Alfaro M."/>
            <person name="Sun H."/>
            <person name="Tritt A."/>
            <person name="Yoshinaga Y."/>
            <person name="Zwiers L.-H."/>
            <person name="Turgeon B."/>
            <person name="Goodwin S."/>
            <person name="Spatafora J."/>
            <person name="Crous P."/>
            <person name="Grigoriev I."/>
        </authorList>
    </citation>
    <scope>NUCLEOTIDE SEQUENCE</scope>
    <source>
        <strain evidence="2">CBS 175.79</strain>
    </source>
</reference>
<feature type="compositionally biased region" description="Low complexity" evidence="1">
    <location>
        <begin position="181"/>
        <end position="209"/>
    </location>
</feature>
<feature type="compositionally biased region" description="Acidic residues" evidence="1">
    <location>
        <begin position="43"/>
        <end position="58"/>
    </location>
</feature>
<feature type="compositionally biased region" description="Polar residues" evidence="1">
    <location>
        <begin position="103"/>
        <end position="121"/>
    </location>
</feature>
<dbReference type="AlphaFoldDB" id="A0A6A5XVN5"/>